<dbReference type="Proteomes" id="UP000016536">
    <property type="component" value="Unassembled WGS sequence"/>
</dbReference>
<dbReference type="InterPro" id="IPR045851">
    <property type="entry name" value="AMP-bd_C_sf"/>
</dbReference>
<reference evidence="1 2" key="1">
    <citation type="submission" date="2013-08" db="EMBL/GenBank/DDBJ databases">
        <authorList>
            <person name="Weinstock G."/>
            <person name="Sodergren E."/>
            <person name="Wylie T."/>
            <person name="Fulton L."/>
            <person name="Fulton R."/>
            <person name="Fronick C."/>
            <person name="O'Laughlin M."/>
            <person name="Godfrey J."/>
            <person name="Miner T."/>
            <person name="Herter B."/>
            <person name="Appelbaum E."/>
            <person name="Cordes M."/>
            <person name="Lek S."/>
            <person name="Wollam A."/>
            <person name="Pepin K.H."/>
            <person name="Palsikar V.B."/>
            <person name="Mitreva M."/>
            <person name="Wilson R.K."/>
        </authorList>
    </citation>
    <scope>NUCLEOTIDE SEQUENCE [LARGE SCALE GENOMIC DNA]</scope>
    <source>
        <strain evidence="1 2">F0542</strain>
    </source>
</reference>
<dbReference type="AlphaFoldDB" id="U1QWF2"/>
<evidence type="ECO:0000313" key="1">
    <source>
        <dbReference type="EMBL" id="ERH25824.1"/>
    </source>
</evidence>
<dbReference type="Gene3D" id="3.30.300.30">
    <property type="match status" value="1"/>
</dbReference>
<feature type="non-terminal residue" evidence="1">
    <location>
        <position position="1"/>
    </location>
</feature>
<comment type="caution">
    <text evidence="1">The sequence shown here is derived from an EMBL/GenBank/DDBJ whole genome shotgun (WGS) entry which is preliminary data.</text>
</comment>
<evidence type="ECO:0008006" key="3">
    <source>
        <dbReference type="Google" id="ProtNLM"/>
    </source>
</evidence>
<dbReference type="HOGENOM" id="CLU_3036671_0_0_11"/>
<name>U1QWF2_9ACTO</name>
<dbReference type="EMBL" id="AWSE01000009">
    <property type="protein sequence ID" value="ERH25824.1"/>
    <property type="molecule type" value="Genomic_DNA"/>
</dbReference>
<protein>
    <recommendedName>
        <fullName evidence="3">AMP-binding enzyme C-terminal domain-containing protein</fullName>
    </recommendedName>
</protein>
<evidence type="ECO:0000313" key="2">
    <source>
        <dbReference type="Proteomes" id="UP000016536"/>
    </source>
</evidence>
<proteinExistence type="predicted"/>
<organism evidence="1 2">
    <name type="scientific">Actinomyces johnsonii F0542</name>
    <dbReference type="NCBI Taxonomy" id="1321818"/>
    <lineage>
        <taxon>Bacteria</taxon>
        <taxon>Bacillati</taxon>
        <taxon>Actinomycetota</taxon>
        <taxon>Actinomycetes</taxon>
        <taxon>Actinomycetales</taxon>
        <taxon>Actinomycetaceae</taxon>
        <taxon>Actinomyces</taxon>
    </lineage>
</organism>
<sequence length="54" mass="5831">VRTRLDGAHAPKRIVVLEALPLRPSGKVDRRAVARLLTAAAEPVEPTELLRPGP</sequence>
<accession>U1QWF2</accession>
<dbReference type="SUPFAM" id="SSF56801">
    <property type="entry name" value="Acetyl-CoA synthetase-like"/>
    <property type="match status" value="1"/>
</dbReference>
<keyword evidence="2" id="KW-1185">Reference proteome</keyword>
<gene>
    <name evidence="1" type="ORF">HMPREF1979_00148</name>
</gene>